<gene>
    <name evidence="1" type="ORF">GCM10010970_24010</name>
</gene>
<name>A0ABQ2PAJ4_9NEIS</name>
<dbReference type="RefSeq" id="WP_188704620.1">
    <property type="nucleotide sequence ID" value="NZ_BMLX01000003.1"/>
</dbReference>
<comment type="caution">
    <text evidence="1">The sequence shown here is derived from an EMBL/GenBank/DDBJ whole genome shotgun (WGS) entry which is preliminary data.</text>
</comment>
<evidence type="ECO:0000313" key="1">
    <source>
        <dbReference type="EMBL" id="GGP22192.1"/>
    </source>
</evidence>
<organism evidence="1 2">
    <name type="scientific">Silvimonas iriomotensis</name>
    <dbReference type="NCBI Taxonomy" id="449662"/>
    <lineage>
        <taxon>Bacteria</taxon>
        <taxon>Pseudomonadati</taxon>
        <taxon>Pseudomonadota</taxon>
        <taxon>Betaproteobacteria</taxon>
        <taxon>Neisseriales</taxon>
        <taxon>Chitinibacteraceae</taxon>
        <taxon>Silvimonas</taxon>
    </lineage>
</organism>
<keyword evidence="2" id="KW-1185">Reference proteome</keyword>
<reference evidence="2" key="1">
    <citation type="journal article" date="2019" name="Int. J. Syst. Evol. Microbiol.">
        <title>The Global Catalogue of Microorganisms (GCM) 10K type strain sequencing project: providing services to taxonomists for standard genome sequencing and annotation.</title>
        <authorList>
            <consortium name="The Broad Institute Genomics Platform"/>
            <consortium name="The Broad Institute Genome Sequencing Center for Infectious Disease"/>
            <person name="Wu L."/>
            <person name="Ma J."/>
        </authorList>
    </citation>
    <scope>NUCLEOTIDE SEQUENCE [LARGE SCALE GENOMIC DNA]</scope>
    <source>
        <strain evidence="2">CGMCC 1.8859</strain>
    </source>
</reference>
<dbReference type="EMBL" id="BMLX01000003">
    <property type="protein sequence ID" value="GGP22192.1"/>
    <property type="molecule type" value="Genomic_DNA"/>
</dbReference>
<dbReference type="Proteomes" id="UP000637267">
    <property type="component" value="Unassembled WGS sequence"/>
</dbReference>
<accession>A0ABQ2PAJ4</accession>
<protein>
    <submittedName>
        <fullName evidence="1">Uncharacterized protein</fullName>
    </submittedName>
</protein>
<evidence type="ECO:0000313" key="2">
    <source>
        <dbReference type="Proteomes" id="UP000637267"/>
    </source>
</evidence>
<proteinExistence type="predicted"/>
<sequence length="145" mass="16431">MDSTPTTIWQLSQTLKDAMPISKTQLERVLGTKLVDGNTNEYVQFWKNSAGSAVQLEDGIEVSRIDLRIHRTYRDRVSLGLYIQGKCISLQEVRARYPDMQLRYPPRPGITFTGYAVDTPWGEMNFSISNEEPRCLVSVGFGTNP</sequence>